<dbReference type="AlphaFoldDB" id="A0A6S6TEV6"/>
<keyword evidence="1" id="KW-0175">Coiled coil</keyword>
<evidence type="ECO:0000313" key="3">
    <source>
        <dbReference type="EMBL" id="CAA6819342.1"/>
    </source>
</evidence>
<protein>
    <submittedName>
        <fullName evidence="3">Uncharacterized protein</fullName>
    </submittedName>
</protein>
<organism evidence="3">
    <name type="scientific">uncultured Sulfurovum sp</name>
    <dbReference type="NCBI Taxonomy" id="269237"/>
    <lineage>
        <taxon>Bacteria</taxon>
        <taxon>Pseudomonadati</taxon>
        <taxon>Campylobacterota</taxon>
        <taxon>Epsilonproteobacteria</taxon>
        <taxon>Campylobacterales</taxon>
        <taxon>Sulfurovaceae</taxon>
        <taxon>Sulfurovum</taxon>
        <taxon>environmental samples</taxon>
    </lineage>
</organism>
<sequence length="113" mass="13088">MNVTADNPQILQEMYLKLDEQGIKLHKSVQKIEGAKGDIVAYLALGVSSLGLVLQYLSYLQTQKKHSLFYKYKDSVDTEVHELRFDNLTKEELNEKIKNIQDDFDKLEKFHIG</sequence>
<reference evidence="3" key="1">
    <citation type="submission" date="2020-01" db="EMBL/GenBank/DDBJ databases">
        <authorList>
            <person name="Meier V. D."/>
            <person name="Meier V D."/>
        </authorList>
    </citation>
    <scope>NUCLEOTIDE SEQUENCE</scope>
    <source>
        <strain evidence="3">HLG_WM_MAG_02</strain>
    </source>
</reference>
<feature type="transmembrane region" description="Helical" evidence="2">
    <location>
        <begin position="39"/>
        <end position="59"/>
    </location>
</feature>
<evidence type="ECO:0000256" key="1">
    <source>
        <dbReference type="SAM" id="Coils"/>
    </source>
</evidence>
<feature type="coiled-coil region" evidence="1">
    <location>
        <begin position="83"/>
        <end position="110"/>
    </location>
</feature>
<proteinExistence type="predicted"/>
<keyword evidence="2" id="KW-0472">Membrane</keyword>
<evidence type="ECO:0000256" key="2">
    <source>
        <dbReference type="SAM" id="Phobius"/>
    </source>
</evidence>
<keyword evidence="2" id="KW-1133">Transmembrane helix</keyword>
<dbReference type="EMBL" id="CACVAZ010000122">
    <property type="protein sequence ID" value="CAA6819342.1"/>
    <property type="molecule type" value="Genomic_DNA"/>
</dbReference>
<name>A0A6S6TEV6_9BACT</name>
<accession>A0A6S6TEV6</accession>
<keyword evidence="2" id="KW-0812">Transmembrane</keyword>
<gene>
    <name evidence="3" type="ORF">HELGO_WM46479</name>
</gene>